<keyword evidence="1" id="KW-0812">Transmembrane</keyword>
<feature type="transmembrane region" description="Helical" evidence="1">
    <location>
        <begin position="46"/>
        <end position="71"/>
    </location>
</feature>
<protein>
    <submittedName>
        <fullName evidence="2">NADH dehydrogenase subunit 6</fullName>
    </submittedName>
</protein>
<evidence type="ECO:0000256" key="1">
    <source>
        <dbReference type="SAM" id="Phobius"/>
    </source>
</evidence>
<dbReference type="EMBL" id="MW080644">
    <property type="protein sequence ID" value="QOY46108.1"/>
    <property type="molecule type" value="Genomic_DNA"/>
</dbReference>
<evidence type="ECO:0000313" key="2">
    <source>
        <dbReference type="EMBL" id="QOY46108.1"/>
    </source>
</evidence>
<feature type="transmembrane region" description="Helical" evidence="1">
    <location>
        <begin position="117"/>
        <end position="138"/>
    </location>
</feature>
<sequence length="151" mass="17046">MLMLLMTLLTLFLSKMTNPFMGSLTLVGLTVLLMLDVSFLVSQWVSYLMMLLFLGGMMVMFLYVTSVMTTLKFNVPKMNKEIMLMPVMLMVIYVIGNGLSLGPKYMSLSDFFNMDSAVIVMFTFFYLIMGLVTVVSISKKFVGSLKSKNND</sequence>
<feature type="transmembrane region" description="Helical" evidence="1">
    <location>
        <begin position="83"/>
        <end position="102"/>
    </location>
</feature>
<organism evidence="2">
    <name type="scientific">Sinergasilus undulatus</name>
    <dbReference type="NCBI Taxonomy" id="232572"/>
    <lineage>
        <taxon>Eukaryota</taxon>
        <taxon>Metazoa</taxon>
        <taxon>Ecdysozoa</taxon>
        <taxon>Arthropoda</taxon>
        <taxon>Crustacea</taxon>
        <taxon>Multicrustacea</taxon>
        <taxon>Hexanauplia</taxon>
        <taxon>Copepoda</taxon>
        <taxon>Poecilostomatoida</taxon>
        <taxon>Ergasilidae</taxon>
        <taxon>Sinergasilus</taxon>
    </lineage>
</organism>
<keyword evidence="1" id="KW-1133">Transmembrane helix</keyword>
<reference evidence="2" key="1">
    <citation type="submission" date="2020-10" db="EMBL/GenBank/DDBJ databases">
        <title>Complete mitochondrial genome of Sinergasilus undulates (Copepoda: Poecilostomatoida).</title>
        <authorList>
            <person name="Hua C."/>
        </authorList>
    </citation>
    <scope>NUCLEOTIDE SEQUENCE</scope>
</reference>
<dbReference type="AlphaFoldDB" id="A0A873A607"/>
<keyword evidence="1" id="KW-0472">Membrane</keyword>
<gene>
    <name evidence="2" type="primary">nad6</name>
</gene>
<proteinExistence type="predicted"/>
<accession>A0A873A607</accession>
<geneLocation type="mitochondrion" evidence="2"/>
<keyword evidence="2" id="KW-0496">Mitochondrion</keyword>
<name>A0A873A607_9MAXI</name>